<dbReference type="FunFam" id="3.90.550.10:FF:000011">
    <property type="entry name" value="3-deoxy-manno-octulosonate cytidylyltransferase"/>
    <property type="match status" value="1"/>
</dbReference>
<dbReference type="Pfam" id="PF09752">
    <property type="entry name" value="ABHD18"/>
    <property type="match status" value="1"/>
</dbReference>
<evidence type="ECO:0000313" key="9">
    <source>
        <dbReference type="EMBL" id="KAK2077217.1"/>
    </source>
</evidence>
<protein>
    <recommendedName>
        <fullName evidence="7">3-deoxy-manno-octulosonate cytidylyltransferase</fullName>
        <ecNumber evidence="7">2.7.7.38</ecNumber>
    </recommendedName>
    <alternativeName>
        <fullName evidence="8">CMP-2-keto-3-deoxyoctulosonic acid synthase</fullName>
    </alternativeName>
</protein>
<dbReference type="GO" id="GO:0044281">
    <property type="term" value="P:small molecule metabolic process"/>
    <property type="evidence" value="ECO:0007669"/>
    <property type="project" value="UniProtKB-ARBA"/>
</dbReference>
<dbReference type="HAMAP" id="MF_00057">
    <property type="entry name" value="KdsB"/>
    <property type="match status" value="1"/>
</dbReference>
<dbReference type="GO" id="GO:1901137">
    <property type="term" value="P:carbohydrate derivative biosynthetic process"/>
    <property type="evidence" value="ECO:0007669"/>
    <property type="project" value="UniProtKB-ARBA"/>
</dbReference>
<dbReference type="NCBIfam" id="TIGR00466">
    <property type="entry name" value="kdsB"/>
    <property type="match status" value="1"/>
</dbReference>
<dbReference type="InterPro" id="IPR019149">
    <property type="entry name" value="ABHD18"/>
</dbReference>
<dbReference type="InterPro" id="IPR029058">
    <property type="entry name" value="AB_hydrolase_fold"/>
</dbReference>
<dbReference type="GO" id="GO:0016020">
    <property type="term" value="C:membrane"/>
    <property type="evidence" value="ECO:0007669"/>
    <property type="project" value="UniProtKB-SubCell"/>
</dbReference>
<dbReference type="SUPFAM" id="SSF53474">
    <property type="entry name" value="alpha/beta-Hydrolases"/>
    <property type="match status" value="1"/>
</dbReference>
<dbReference type="NCBIfam" id="NF003952">
    <property type="entry name" value="PRK05450.1-5"/>
    <property type="match status" value="1"/>
</dbReference>
<sequence>MSAPKGIIYSLAERTGKVVDIAYTSVVNRLGLTPPFFKEGLGELDVVDFHTDLEALEHWLPVAFDDPETSPLRWRERDRGTVGGRGYRVYETTFPSPLVRDERAARAFPKESRDAHALWVAPDPLPGAGSAPAPTTVQLAATGDHGYARRQHLALPLVAQGIGTVALESPYYGARKPARQRGAKLARVSDLLLLGRGTIEEGSLLLEWLRREGCARLGVGGLSMGGVHATMVAGLFPAPLALTPLLSPRSAASAYCRGALWHATAWPSLAAEASDRGEEVREQLMRAGRASRALRAARFLLDAEATETKVRLAADERGSGRAQRAAREAVDSKSGWLNNVGALAERLLRRVAWLERRSEHAAAEALLAQVMEAFTDVSRFPQPRCPRAAVLVGATGDAYIDPGEVLQLHAFLQGSELRWVPGGHVSSFVLHQEAFRKAIVDAFGRLDPVGVLPARYESSRFPGKPLVPILGVPMILRTYEQAKKAKTLDTVVVATDDERIASLCREHGALVAMTDPDCPNGTERCEQAVAALPGKYDIVINIQGDEPLIEPETIDAVVRALQDSPDAVYSTAATPMAHEEVPLRQRVKVVTDTQGYAVYFSRGVLPHNKDGAVRSYPAPWQDKPYLLHLGIQCYDRAFLKKYCKMPATPLMAMEDLEQLKVLENGFRMKVVEVEHSAHGVDLPEDVASIEKILRELEGAPAEAAAPAEA</sequence>
<evidence type="ECO:0000256" key="7">
    <source>
        <dbReference type="ARBA" id="ARBA00066873"/>
    </source>
</evidence>
<dbReference type="Gene3D" id="3.40.50.1820">
    <property type="entry name" value="alpha/beta hydrolase"/>
    <property type="match status" value="1"/>
</dbReference>
<dbReference type="InterPro" id="IPR003329">
    <property type="entry name" value="Cytidylyl_trans"/>
</dbReference>
<organism evidence="9 10">
    <name type="scientific">Prototheca wickerhamii</name>
    <dbReference type="NCBI Taxonomy" id="3111"/>
    <lineage>
        <taxon>Eukaryota</taxon>
        <taxon>Viridiplantae</taxon>
        <taxon>Chlorophyta</taxon>
        <taxon>core chlorophytes</taxon>
        <taxon>Trebouxiophyceae</taxon>
        <taxon>Chlorellales</taxon>
        <taxon>Chlorellaceae</taxon>
        <taxon>Prototheca</taxon>
    </lineage>
</organism>
<dbReference type="CDD" id="cd02517">
    <property type="entry name" value="CMP-KDO-Synthetase"/>
    <property type="match status" value="1"/>
</dbReference>
<dbReference type="Gene3D" id="3.90.550.10">
    <property type="entry name" value="Spore Coat Polysaccharide Biosynthesis Protein SpsA, Chain A"/>
    <property type="match status" value="1"/>
</dbReference>
<dbReference type="GO" id="GO:0008690">
    <property type="term" value="F:3-deoxy-manno-octulosonate cytidylyltransferase activity"/>
    <property type="evidence" value="ECO:0007669"/>
    <property type="project" value="UniProtKB-EC"/>
</dbReference>
<comment type="pathway">
    <text evidence="5">Nucleotide-sugar biosynthesis; CMP-3-deoxy-D-manno-octulosonate biosynthesis; CMP-3-deoxy-D-manno-octulosonate from 3-deoxy-D-manno-octulosonate and CTP: step 1/1.</text>
</comment>
<dbReference type="InterPro" id="IPR029044">
    <property type="entry name" value="Nucleotide-diphossugar_trans"/>
</dbReference>
<dbReference type="AlphaFoldDB" id="A0AAD9IJI5"/>
<dbReference type="InterPro" id="IPR004528">
    <property type="entry name" value="KdsB"/>
</dbReference>
<evidence type="ECO:0000256" key="6">
    <source>
        <dbReference type="ARBA" id="ARBA00060845"/>
    </source>
</evidence>
<keyword evidence="3" id="KW-0548">Nucleotidyltransferase</keyword>
<dbReference type="PANTHER" id="PTHR42866:SF2">
    <property type="entry name" value="3-DEOXY-MANNO-OCTULOSONATE CYTIDYLYLTRANSFERASE, MITOCHONDRIAL"/>
    <property type="match status" value="1"/>
</dbReference>
<keyword evidence="2" id="KW-0808">Transferase</keyword>
<comment type="subcellular location">
    <subcellularLocation>
        <location evidence="1">Membrane</location>
    </subcellularLocation>
</comment>
<keyword evidence="10" id="KW-1185">Reference proteome</keyword>
<dbReference type="EMBL" id="JASFZW010000007">
    <property type="protein sequence ID" value="KAK2077217.1"/>
    <property type="molecule type" value="Genomic_DNA"/>
</dbReference>
<dbReference type="GO" id="GO:0005829">
    <property type="term" value="C:cytosol"/>
    <property type="evidence" value="ECO:0007669"/>
    <property type="project" value="TreeGrafter"/>
</dbReference>
<proteinExistence type="inferred from homology"/>
<dbReference type="EC" id="2.7.7.38" evidence="7"/>
<dbReference type="Pfam" id="PF02348">
    <property type="entry name" value="CTP_transf_3"/>
    <property type="match status" value="1"/>
</dbReference>
<dbReference type="PANTHER" id="PTHR42866">
    <property type="entry name" value="3-DEOXY-MANNO-OCTULOSONATE CYTIDYLYLTRANSFERASE"/>
    <property type="match status" value="1"/>
</dbReference>
<dbReference type="NCBIfam" id="NF003950">
    <property type="entry name" value="PRK05450.1-3"/>
    <property type="match status" value="1"/>
</dbReference>
<evidence type="ECO:0000256" key="8">
    <source>
        <dbReference type="ARBA" id="ARBA00082857"/>
    </source>
</evidence>
<evidence type="ECO:0000313" key="10">
    <source>
        <dbReference type="Proteomes" id="UP001255856"/>
    </source>
</evidence>
<comment type="caution">
    <text evidence="9">The sequence shown here is derived from an EMBL/GenBank/DDBJ whole genome shotgun (WGS) entry which is preliminary data.</text>
</comment>
<reference evidence="9" key="1">
    <citation type="submission" date="2021-01" db="EMBL/GenBank/DDBJ databases">
        <authorList>
            <person name="Eckstrom K.M.E."/>
        </authorList>
    </citation>
    <scope>NUCLEOTIDE SEQUENCE</scope>
    <source>
        <strain evidence="9">UVCC 0001</strain>
    </source>
</reference>
<dbReference type="SUPFAM" id="SSF53448">
    <property type="entry name" value="Nucleotide-diphospho-sugar transferases"/>
    <property type="match status" value="1"/>
</dbReference>
<accession>A0AAD9IJI5</accession>
<evidence type="ECO:0000256" key="5">
    <source>
        <dbReference type="ARBA" id="ARBA00060624"/>
    </source>
</evidence>
<evidence type="ECO:0000256" key="2">
    <source>
        <dbReference type="ARBA" id="ARBA00022679"/>
    </source>
</evidence>
<evidence type="ECO:0000256" key="4">
    <source>
        <dbReference type="ARBA" id="ARBA00050198"/>
    </source>
</evidence>
<comment type="catalytic activity">
    <reaction evidence="4">
        <text>3-deoxy-alpha-D-manno-oct-2-ulosonate + CTP = CMP-3-deoxy-beta-D-manno-octulosonate + diphosphate</text>
        <dbReference type="Rhea" id="RHEA:23448"/>
        <dbReference type="ChEBI" id="CHEBI:33019"/>
        <dbReference type="ChEBI" id="CHEBI:37563"/>
        <dbReference type="ChEBI" id="CHEBI:85986"/>
        <dbReference type="ChEBI" id="CHEBI:85987"/>
        <dbReference type="EC" id="2.7.7.38"/>
    </reaction>
</comment>
<name>A0AAD9IJI5_PROWI</name>
<gene>
    <name evidence="9" type="ORF">QBZ16_004851</name>
</gene>
<evidence type="ECO:0000256" key="3">
    <source>
        <dbReference type="ARBA" id="ARBA00022695"/>
    </source>
</evidence>
<comment type="similarity">
    <text evidence="6">Belongs to the KdsB family.</text>
</comment>
<evidence type="ECO:0000256" key="1">
    <source>
        <dbReference type="ARBA" id="ARBA00004370"/>
    </source>
</evidence>
<dbReference type="Proteomes" id="UP001255856">
    <property type="component" value="Unassembled WGS sequence"/>
</dbReference>